<protein>
    <submittedName>
        <fullName evidence="2">Uncharacterized protein</fullName>
    </submittedName>
</protein>
<feature type="compositionally biased region" description="Polar residues" evidence="1">
    <location>
        <begin position="1"/>
        <end position="14"/>
    </location>
</feature>
<comment type="caution">
    <text evidence="2">The sequence shown here is derived from an EMBL/GenBank/DDBJ whole genome shotgun (WGS) entry which is preliminary data.</text>
</comment>
<keyword evidence="3" id="KW-1185">Reference proteome</keyword>
<name>A0ABD0XG32_UMBPY</name>
<feature type="region of interest" description="Disordered" evidence="1">
    <location>
        <begin position="1"/>
        <end position="33"/>
    </location>
</feature>
<proteinExistence type="predicted"/>
<evidence type="ECO:0000313" key="3">
    <source>
        <dbReference type="Proteomes" id="UP001557470"/>
    </source>
</evidence>
<evidence type="ECO:0000256" key="1">
    <source>
        <dbReference type="SAM" id="MobiDB-lite"/>
    </source>
</evidence>
<dbReference type="AlphaFoldDB" id="A0ABD0XG32"/>
<reference evidence="2 3" key="1">
    <citation type="submission" date="2024-06" db="EMBL/GenBank/DDBJ databases">
        <authorList>
            <person name="Pan Q."/>
            <person name="Wen M."/>
            <person name="Jouanno E."/>
            <person name="Zahm M."/>
            <person name="Klopp C."/>
            <person name="Cabau C."/>
            <person name="Louis A."/>
            <person name="Berthelot C."/>
            <person name="Parey E."/>
            <person name="Roest Crollius H."/>
            <person name="Montfort J."/>
            <person name="Robinson-Rechavi M."/>
            <person name="Bouchez O."/>
            <person name="Lampietro C."/>
            <person name="Lopez Roques C."/>
            <person name="Donnadieu C."/>
            <person name="Postlethwait J."/>
            <person name="Bobe J."/>
            <person name="Verreycken H."/>
            <person name="Guiguen Y."/>
        </authorList>
    </citation>
    <scope>NUCLEOTIDE SEQUENCE [LARGE SCALE GENOMIC DNA]</scope>
    <source>
        <strain evidence="2">Up_M1</strain>
        <tissue evidence="2">Testis</tissue>
    </source>
</reference>
<evidence type="ECO:0000313" key="2">
    <source>
        <dbReference type="EMBL" id="KAL1006662.1"/>
    </source>
</evidence>
<accession>A0ABD0XG32</accession>
<dbReference type="EMBL" id="JAGEUA010000002">
    <property type="protein sequence ID" value="KAL1006662.1"/>
    <property type="molecule type" value="Genomic_DNA"/>
</dbReference>
<gene>
    <name evidence="2" type="ORF">UPYG_G00075080</name>
</gene>
<dbReference type="Proteomes" id="UP001557470">
    <property type="component" value="Unassembled WGS sequence"/>
</dbReference>
<organism evidence="2 3">
    <name type="scientific">Umbra pygmaea</name>
    <name type="common">Eastern mudminnow</name>
    <dbReference type="NCBI Taxonomy" id="75934"/>
    <lineage>
        <taxon>Eukaryota</taxon>
        <taxon>Metazoa</taxon>
        <taxon>Chordata</taxon>
        <taxon>Craniata</taxon>
        <taxon>Vertebrata</taxon>
        <taxon>Euteleostomi</taxon>
        <taxon>Actinopterygii</taxon>
        <taxon>Neopterygii</taxon>
        <taxon>Teleostei</taxon>
        <taxon>Protacanthopterygii</taxon>
        <taxon>Esociformes</taxon>
        <taxon>Umbridae</taxon>
        <taxon>Umbra</taxon>
    </lineage>
</organism>
<sequence length="99" mass="10880">MDDNNNENACCKSSQENHGDSSADNAAGGPGNGQGGLEVQMHLSCLPERYMTAKFTLSAYMLCWAMLKLSQRLRCTPALQKVRNDIHQMNNQNTSCSLI</sequence>